<gene>
    <name evidence="2" type="ORF">OC846_003561</name>
</gene>
<dbReference type="EMBL" id="JAPDMZ010000088">
    <property type="protein sequence ID" value="KAK0550704.1"/>
    <property type="molecule type" value="Genomic_DNA"/>
</dbReference>
<dbReference type="AlphaFoldDB" id="A0AAN6GS84"/>
<organism evidence="2 3">
    <name type="scientific">Tilletia horrida</name>
    <dbReference type="NCBI Taxonomy" id="155126"/>
    <lineage>
        <taxon>Eukaryota</taxon>
        <taxon>Fungi</taxon>
        <taxon>Dikarya</taxon>
        <taxon>Basidiomycota</taxon>
        <taxon>Ustilaginomycotina</taxon>
        <taxon>Exobasidiomycetes</taxon>
        <taxon>Tilletiales</taxon>
        <taxon>Tilletiaceae</taxon>
        <taxon>Tilletia</taxon>
    </lineage>
</organism>
<accession>A0AAN6GS84</accession>
<sequence>MSYQQSSYPGGPDYSQPPQQSSYPGGPASSYGPTSSYPGGPSSSYPGQGGQDYQGYQPPSDNRGYQPPNQGYQPPQGGQAQVQYDANGQPIQDGERGLGTMAMGAAAGWGANKMSGGHHGAASAIGGAILAQVGSKVFKHFQEGKNGRH</sequence>
<proteinExistence type="predicted"/>
<name>A0AAN6GS84_9BASI</name>
<dbReference type="Proteomes" id="UP001176517">
    <property type="component" value="Unassembled WGS sequence"/>
</dbReference>
<evidence type="ECO:0000256" key="1">
    <source>
        <dbReference type="SAM" id="MobiDB-lite"/>
    </source>
</evidence>
<feature type="compositionally biased region" description="Low complexity" evidence="1">
    <location>
        <begin position="53"/>
        <end position="84"/>
    </location>
</feature>
<protein>
    <recommendedName>
        <fullName evidence="4">Glycine zipper 2TM domain-containing protein</fullName>
    </recommendedName>
</protein>
<keyword evidence="3" id="KW-1185">Reference proteome</keyword>
<reference evidence="2" key="1">
    <citation type="journal article" date="2023" name="PhytoFront">
        <title>Draft Genome Resources of Seven Strains of Tilletia horrida, Causal Agent of Kernel Smut of Rice.</title>
        <authorList>
            <person name="Khanal S."/>
            <person name="Antony Babu S."/>
            <person name="Zhou X.G."/>
        </authorList>
    </citation>
    <scope>NUCLEOTIDE SEQUENCE</scope>
    <source>
        <strain evidence="2">TX6</strain>
    </source>
</reference>
<feature type="compositionally biased region" description="Low complexity" evidence="1">
    <location>
        <begin position="1"/>
        <end position="46"/>
    </location>
</feature>
<evidence type="ECO:0008006" key="4">
    <source>
        <dbReference type="Google" id="ProtNLM"/>
    </source>
</evidence>
<feature type="region of interest" description="Disordered" evidence="1">
    <location>
        <begin position="1"/>
        <end position="99"/>
    </location>
</feature>
<evidence type="ECO:0000313" key="2">
    <source>
        <dbReference type="EMBL" id="KAK0550704.1"/>
    </source>
</evidence>
<evidence type="ECO:0000313" key="3">
    <source>
        <dbReference type="Proteomes" id="UP001176517"/>
    </source>
</evidence>
<comment type="caution">
    <text evidence="2">The sequence shown here is derived from an EMBL/GenBank/DDBJ whole genome shotgun (WGS) entry which is preliminary data.</text>
</comment>